<accession>A0A139HJE8</accession>
<dbReference type="Pfam" id="PF20253">
    <property type="entry name" value="DUF6604"/>
    <property type="match status" value="1"/>
</dbReference>
<comment type="caution">
    <text evidence="2">The sequence shown here is derived from an EMBL/GenBank/DDBJ whole genome shotgun (WGS) entry which is preliminary data.</text>
</comment>
<keyword evidence="3" id="KW-1185">Reference proteome</keyword>
<sequence>MSDRSSPSMRGRHLLYKAGTKKVIDWLLCTAGALRDIAHILDTPQKKSNSTAKARDMLTLARTITPANANAPLAIAELPFNVIEPQQRRCSKRIALFLQILENVHEQLIAIQAPAKCGSTRARSQETKSSAKTLESELNGIFAQLEVEEPSITPPGSAPSPNRRATTLETTNVVLEDGAEDRLLRSGVTAKTFVTCVVTCKTCGNNSHQARSAF</sequence>
<dbReference type="EMBL" id="LFZO01000620">
    <property type="protein sequence ID" value="KXT02615.1"/>
    <property type="molecule type" value="Genomic_DNA"/>
</dbReference>
<evidence type="ECO:0000313" key="3">
    <source>
        <dbReference type="Proteomes" id="UP000073492"/>
    </source>
</evidence>
<evidence type="ECO:0000313" key="2">
    <source>
        <dbReference type="EMBL" id="KXT02615.1"/>
    </source>
</evidence>
<feature type="domain" description="DUF6604" evidence="1">
    <location>
        <begin position="15"/>
        <end position="171"/>
    </location>
</feature>
<dbReference type="Proteomes" id="UP000073492">
    <property type="component" value="Unassembled WGS sequence"/>
</dbReference>
<proteinExistence type="predicted"/>
<dbReference type="InterPro" id="IPR046539">
    <property type="entry name" value="DUF6604"/>
</dbReference>
<dbReference type="AlphaFoldDB" id="A0A139HJE8"/>
<name>A0A139HJE8_9PEZI</name>
<reference evidence="2 3" key="1">
    <citation type="submission" date="2015-07" db="EMBL/GenBank/DDBJ databases">
        <title>Comparative genomics of the Sigatoka disease complex on banana suggests a link between parallel evolutionary changes in Pseudocercospora fijiensis and Pseudocercospora eumusae and increased virulence on the banana host.</title>
        <authorList>
            <person name="Chang T.-C."/>
            <person name="Salvucci A."/>
            <person name="Crous P.W."/>
            <person name="Stergiopoulos I."/>
        </authorList>
    </citation>
    <scope>NUCLEOTIDE SEQUENCE [LARGE SCALE GENOMIC DNA]</scope>
    <source>
        <strain evidence="2 3">CBS 116634</strain>
    </source>
</reference>
<evidence type="ECO:0000259" key="1">
    <source>
        <dbReference type="Pfam" id="PF20253"/>
    </source>
</evidence>
<dbReference type="OrthoDB" id="3650886at2759"/>
<organism evidence="2 3">
    <name type="scientific">Pseudocercospora musae</name>
    <dbReference type="NCBI Taxonomy" id="113226"/>
    <lineage>
        <taxon>Eukaryota</taxon>
        <taxon>Fungi</taxon>
        <taxon>Dikarya</taxon>
        <taxon>Ascomycota</taxon>
        <taxon>Pezizomycotina</taxon>
        <taxon>Dothideomycetes</taxon>
        <taxon>Dothideomycetidae</taxon>
        <taxon>Mycosphaerellales</taxon>
        <taxon>Mycosphaerellaceae</taxon>
        <taxon>Pseudocercospora</taxon>
    </lineage>
</organism>
<gene>
    <name evidence="2" type="ORF">AC579_5449</name>
</gene>
<protein>
    <recommendedName>
        <fullName evidence="1">DUF6604 domain-containing protein</fullName>
    </recommendedName>
</protein>